<evidence type="ECO:0000313" key="1">
    <source>
        <dbReference type="EMBL" id="ESA12338.1"/>
    </source>
</evidence>
<dbReference type="AlphaFoldDB" id="U9U157"/>
<accession>U9U157</accession>
<dbReference type="HOGENOM" id="CLU_1741526_0_0_1"/>
<reference evidence="1" key="1">
    <citation type="submission" date="2013-07" db="EMBL/GenBank/DDBJ databases">
        <title>The genome of an arbuscular mycorrhizal fungus provides insights into the evolution of the oldest plant symbiosis.</title>
        <authorList>
            <consortium name="DOE Joint Genome Institute"/>
            <person name="Tisserant E."/>
            <person name="Malbreil M."/>
            <person name="Kuo A."/>
            <person name="Kohler A."/>
            <person name="Symeonidi A."/>
            <person name="Balestrini R."/>
            <person name="Charron P."/>
            <person name="Duensing N."/>
            <person name="Frei-dit-Frey N."/>
            <person name="Gianinazzi-Pearson V."/>
            <person name="Gilbert B."/>
            <person name="Handa Y."/>
            <person name="Hijri M."/>
            <person name="Kaul R."/>
            <person name="Kawaguchi M."/>
            <person name="Krajinski F."/>
            <person name="Lammers P."/>
            <person name="Lapierre D."/>
            <person name="Masclaux F.G."/>
            <person name="Murat C."/>
            <person name="Morin E."/>
            <person name="Ndikumana S."/>
            <person name="Pagni M."/>
            <person name="Petitpierre D."/>
            <person name="Requena N."/>
            <person name="Rosikiewicz P."/>
            <person name="Riley R."/>
            <person name="Saito K."/>
            <person name="San Clemente H."/>
            <person name="Shapiro H."/>
            <person name="van Tuinen D."/>
            <person name="Becard G."/>
            <person name="Bonfante P."/>
            <person name="Paszkowski U."/>
            <person name="Shachar-Hill Y."/>
            <person name="Young J.P."/>
            <person name="Sanders I.R."/>
            <person name="Henrissat B."/>
            <person name="Rensing S.A."/>
            <person name="Grigoriev I.V."/>
            <person name="Corradi N."/>
            <person name="Roux C."/>
            <person name="Martin F."/>
        </authorList>
    </citation>
    <scope>NUCLEOTIDE SEQUENCE</scope>
    <source>
        <strain evidence="1">DAOM 197198</strain>
    </source>
</reference>
<dbReference type="EMBL" id="KI285036">
    <property type="protein sequence ID" value="ESA12338.1"/>
    <property type="molecule type" value="Genomic_DNA"/>
</dbReference>
<sequence>MQEVSKQLQKVNNLIDELLSNDQVNLKQPRLMKPVSNRSLAESKINRVDHIANLPDKRDSNTLENLQSKKPNFKLLINTNDKILFGVVKSPKYKNSSLLACQNLIKLVNFQDSVSNVLEIITSNTLPSQFRSDYCRLPSPESVKITMLGN</sequence>
<organism evidence="1">
    <name type="scientific">Rhizophagus irregularis (strain DAOM 181602 / DAOM 197198 / MUCL 43194)</name>
    <name type="common">Arbuscular mycorrhizal fungus</name>
    <name type="synonym">Glomus intraradices</name>
    <dbReference type="NCBI Taxonomy" id="747089"/>
    <lineage>
        <taxon>Eukaryota</taxon>
        <taxon>Fungi</taxon>
        <taxon>Fungi incertae sedis</taxon>
        <taxon>Mucoromycota</taxon>
        <taxon>Glomeromycotina</taxon>
        <taxon>Glomeromycetes</taxon>
        <taxon>Glomerales</taxon>
        <taxon>Glomeraceae</taxon>
        <taxon>Rhizophagus</taxon>
    </lineage>
</organism>
<proteinExistence type="predicted"/>
<dbReference type="VEuPathDB" id="FungiDB:RhiirFUN_015469"/>
<name>U9U157_RHIID</name>
<gene>
    <name evidence="1" type="ORF">GLOINDRAFT_27258</name>
</gene>
<protein>
    <submittedName>
        <fullName evidence="1">Uncharacterized protein</fullName>
    </submittedName>
</protein>